<feature type="compositionally biased region" description="Acidic residues" evidence="1">
    <location>
        <begin position="52"/>
        <end position="65"/>
    </location>
</feature>
<accession>A0AAN6WSY8</accession>
<feature type="compositionally biased region" description="Basic and acidic residues" evidence="1">
    <location>
        <begin position="1"/>
        <end position="12"/>
    </location>
</feature>
<protein>
    <submittedName>
        <fullName evidence="2">Uncharacterized protein</fullName>
    </submittedName>
</protein>
<dbReference type="EMBL" id="MU864437">
    <property type="protein sequence ID" value="KAK4185867.1"/>
    <property type="molecule type" value="Genomic_DNA"/>
</dbReference>
<feature type="compositionally biased region" description="Low complexity" evidence="1">
    <location>
        <begin position="103"/>
        <end position="119"/>
    </location>
</feature>
<name>A0AAN6WSY8_9PEZI</name>
<evidence type="ECO:0000313" key="3">
    <source>
        <dbReference type="Proteomes" id="UP001302126"/>
    </source>
</evidence>
<reference evidence="2" key="1">
    <citation type="journal article" date="2023" name="Mol. Phylogenet. Evol.">
        <title>Genome-scale phylogeny and comparative genomics of the fungal order Sordariales.</title>
        <authorList>
            <person name="Hensen N."/>
            <person name="Bonometti L."/>
            <person name="Westerberg I."/>
            <person name="Brannstrom I.O."/>
            <person name="Guillou S."/>
            <person name="Cros-Aarteil S."/>
            <person name="Calhoun S."/>
            <person name="Haridas S."/>
            <person name="Kuo A."/>
            <person name="Mondo S."/>
            <person name="Pangilinan J."/>
            <person name="Riley R."/>
            <person name="LaButti K."/>
            <person name="Andreopoulos B."/>
            <person name="Lipzen A."/>
            <person name="Chen C."/>
            <person name="Yan M."/>
            <person name="Daum C."/>
            <person name="Ng V."/>
            <person name="Clum A."/>
            <person name="Steindorff A."/>
            <person name="Ohm R.A."/>
            <person name="Martin F."/>
            <person name="Silar P."/>
            <person name="Natvig D.O."/>
            <person name="Lalanne C."/>
            <person name="Gautier V."/>
            <person name="Ament-Velasquez S.L."/>
            <person name="Kruys A."/>
            <person name="Hutchinson M.I."/>
            <person name="Powell A.J."/>
            <person name="Barry K."/>
            <person name="Miller A.N."/>
            <person name="Grigoriev I.V."/>
            <person name="Debuchy R."/>
            <person name="Gladieux P."/>
            <person name="Hiltunen Thoren M."/>
            <person name="Johannesson H."/>
        </authorList>
    </citation>
    <scope>NUCLEOTIDE SEQUENCE</scope>
    <source>
        <strain evidence="2">PSN309</strain>
    </source>
</reference>
<proteinExistence type="predicted"/>
<dbReference type="AlphaFoldDB" id="A0AAN6WSY8"/>
<evidence type="ECO:0000256" key="1">
    <source>
        <dbReference type="SAM" id="MobiDB-lite"/>
    </source>
</evidence>
<evidence type="ECO:0000313" key="2">
    <source>
        <dbReference type="EMBL" id="KAK4185867.1"/>
    </source>
</evidence>
<feature type="compositionally biased region" description="Polar residues" evidence="1">
    <location>
        <begin position="129"/>
        <end position="151"/>
    </location>
</feature>
<sequence length="195" mass="20378">MSHDTPEFKAIDGPECPDLDGEARLSLGPVSKGKTPEPGVPETTPHKSIEICIEDSFEDVPEDSELPSRSRSPSPWQTANSPDSEQTLVLSLWWVVNGQTNDSPQSQTSATSTPGSTGSEPVLVDSVEGASTQTAGATGSETSPPTQSGPSGTEDAGDTSGNGNPQVQKRPRDSQGSPRDSDKGDDESPSRKGFK</sequence>
<reference evidence="2" key="2">
    <citation type="submission" date="2023-05" db="EMBL/GenBank/DDBJ databases">
        <authorList>
            <consortium name="Lawrence Berkeley National Laboratory"/>
            <person name="Steindorff A."/>
            <person name="Hensen N."/>
            <person name="Bonometti L."/>
            <person name="Westerberg I."/>
            <person name="Brannstrom I.O."/>
            <person name="Guillou S."/>
            <person name="Cros-Aarteil S."/>
            <person name="Calhoun S."/>
            <person name="Haridas S."/>
            <person name="Kuo A."/>
            <person name="Mondo S."/>
            <person name="Pangilinan J."/>
            <person name="Riley R."/>
            <person name="Labutti K."/>
            <person name="Andreopoulos B."/>
            <person name="Lipzen A."/>
            <person name="Chen C."/>
            <person name="Yanf M."/>
            <person name="Daum C."/>
            <person name="Ng V."/>
            <person name="Clum A."/>
            <person name="Ohm R."/>
            <person name="Martin F."/>
            <person name="Silar P."/>
            <person name="Natvig D."/>
            <person name="Lalanne C."/>
            <person name="Gautier V."/>
            <person name="Ament-Velasquez S.L."/>
            <person name="Kruys A."/>
            <person name="Hutchinson M.I."/>
            <person name="Powell A.J."/>
            <person name="Barry K."/>
            <person name="Miller A.N."/>
            <person name="Grigoriev I.V."/>
            <person name="Debuchy R."/>
            <person name="Gladieux P."/>
            <person name="Thoren M.H."/>
            <person name="Johannesson H."/>
        </authorList>
    </citation>
    <scope>NUCLEOTIDE SEQUENCE</scope>
    <source>
        <strain evidence="2">PSN309</strain>
    </source>
</reference>
<feature type="region of interest" description="Disordered" evidence="1">
    <location>
        <begin position="99"/>
        <end position="195"/>
    </location>
</feature>
<feature type="compositionally biased region" description="Polar residues" evidence="1">
    <location>
        <begin position="76"/>
        <end position="85"/>
    </location>
</feature>
<comment type="caution">
    <text evidence="2">The sequence shown here is derived from an EMBL/GenBank/DDBJ whole genome shotgun (WGS) entry which is preliminary data.</text>
</comment>
<keyword evidence="3" id="KW-1185">Reference proteome</keyword>
<gene>
    <name evidence="2" type="ORF">QBC35DRAFT_289107</name>
</gene>
<organism evidence="2 3">
    <name type="scientific">Podospora australis</name>
    <dbReference type="NCBI Taxonomy" id="1536484"/>
    <lineage>
        <taxon>Eukaryota</taxon>
        <taxon>Fungi</taxon>
        <taxon>Dikarya</taxon>
        <taxon>Ascomycota</taxon>
        <taxon>Pezizomycotina</taxon>
        <taxon>Sordariomycetes</taxon>
        <taxon>Sordariomycetidae</taxon>
        <taxon>Sordariales</taxon>
        <taxon>Podosporaceae</taxon>
        <taxon>Podospora</taxon>
    </lineage>
</organism>
<feature type="region of interest" description="Disordered" evidence="1">
    <location>
        <begin position="1"/>
        <end position="85"/>
    </location>
</feature>
<feature type="compositionally biased region" description="Basic and acidic residues" evidence="1">
    <location>
        <begin position="179"/>
        <end position="195"/>
    </location>
</feature>
<dbReference type="Proteomes" id="UP001302126">
    <property type="component" value="Unassembled WGS sequence"/>
</dbReference>